<evidence type="ECO:0000313" key="4">
    <source>
        <dbReference type="Proteomes" id="UP000031623"/>
    </source>
</evidence>
<organism evidence="3 4">
    <name type="scientific">Thioploca ingrica</name>
    <dbReference type="NCBI Taxonomy" id="40754"/>
    <lineage>
        <taxon>Bacteria</taxon>
        <taxon>Pseudomonadati</taxon>
        <taxon>Pseudomonadota</taxon>
        <taxon>Gammaproteobacteria</taxon>
        <taxon>Thiotrichales</taxon>
        <taxon>Thiotrichaceae</taxon>
        <taxon>Thioploca</taxon>
    </lineage>
</organism>
<dbReference type="HOGENOM" id="CLU_075279_2_0_6"/>
<dbReference type="CDD" id="cd06260">
    <property type="entry name" value="DUF820-like"/>
    <property type="match status" value="1"/>
</dbReference>
<keyword evidence="4" id="KW-1185">Reference proteome</keyword>
<sequence>MPTIAQEPTQYDDPVTEDEELLEPLAPQDWPPVDHLVTEDDTPVDNFPSAKQQRLLVESLYNAWTPPKDSQPFLADANIAIYYAVGKPPIVPDLFLSLDVQVADDWWNKLHRSYFVWMLGKLPDVVIEIVSNRAGQEADRKLHTYARMRVPYYVIFDPQEQLGAGVLRLYELRGLVYVEMAERWLAEVGIGLTLWNGMYENKKDIWLRWCDREGNLILTGGERAKQEHQRAEQERQRAEQEHQRAERLAEKLRALGIDPDSIK</sequence>
<dbReference type="SUPFAM" id="SSF52980">
    <property type="entry name" value="Restriction endonuclease-like"/>
    <property type="match status" value="1"/>
</dbReference>
<dbReference type="PANTHER" id="PTHR33352:SF3">
    <property type="entry name" value="SLR1612 PROTEIN"/>
    <property type="match status" value="1"/>
</dbReference>
<proteinExistence type="predicted"/>
<dbReference type="OrthoDB" id="9799703at2"/>
<protein>
    <recommendedName>
        <fullName evidence="2">Putative restriction endonuclease domain-containing protein</fullName>
    </recommendedName>
</protein>
<dbReference type="Proteomes" id="UP000031623">
    <property type="component" value="Chromosome"/>
</dbReference>
<dbReference type="InterPro" id="IPR008538">
    <property type="entry name" value="Uma2"/>
</dbReference>
<dbReference type="AlphaFoldDB" id="A0A090ADW0"/>
<dbReference type="Gene3D" id="3.90.1570.10">
    <property type="entry name" value="tt1808, chain A"/>
    <property type="match status" value="1"/>
</dbReference>
<gene>
    <name evidence="3" type="ORF">THII_1821</name>
</gene>
<name>A0A090ADW0_9GAMM</name>
<dbReference type="PANTHER" id="PTHR33352">
    <property type="entry name" value="SLR1095 PROTEIN"/>
    <property type="match status" value="1"/>
</dbReference>
<reference evidence="3 4" key="1">
    <citation type="journal article" date="2014" name="ISME J.">
        <title>Ecophysiology of Thioploca ingrica as revealed by the complete genome sequence supplemented with proteomic evidence.</title>
        <authorList>
            <person name="Kojima H."/>
            <person name="Ogura Y."/>
            <person name="Yamamoto N."/>
            <person name="Togashi T."/>
            <person name="Mori H."/>
            <person name="Watanabe T."/>
            <person name="Nemoto F."/>
            <person name="Kurokawa K."/>
            <person name="Hayashi T."/>
            <person name="Fukui M."/>
        </authorList>
    </citation>
    <scope>NUCLEOTIDE SEQUENCE [LARGE SCALE GENOMIC DNA]</scope>
</reference>
<feature type="domain" description="Putative restriction endonuclease" evidence="2">
    <location>
        <begin position="43"/>
        <end position="161"/>
    </location>
</feature>
<evidence type="ECO:0000313" key="3">
    <source>
        <dbReference type="EMBL" id="BAP56118.1"/>
    </source>
</evidence>
<dbReference type="EMBL" id="AP014633">
    <property type="protein sequence ID" value="BAP56118.1"/>
    <property type="molecule type" value="Genomic_DNA"/>
</dbReference>
<dbReference type="STRING" id="40754.THII_1821"/>
<dbReference type="InterPro" id="IPR012296">
    <property type="entry name" value="Nuclease_put_TT1808"/>
</dbReference>
<dbReference type="KEGG" id="tig:THII_1821"/>
<feature type="region of interest" description="Disordered" evidence="1">
    <location>
        <begin position="221"/>
        <end position="243"/>
    </location>
</feature>
<evidence type="ECO:0000259" key="2">
    <source>
        <dbReference type="Pfam" id="PF05685"/>
    </source>
</evidence>
<feature type="compositionally biased region" description="Basic and acidic residues" evidence="1">
    <location>
        <begin position="222"/>
        <end position="243"/>
    </location>
</feature>
<dbReference type="InterPro" id="IPR011335">
    <property type="entry name" value="Restrct_endonuc-II-like"/>
</dbReference>
<accession>A0A090ADW0</accession>
<evidence type="ECO:0000256" key="1">
    <source>
        <dbReference type="SAM" id="MobiDB-lite"/>
    </source>
</evidence>
<dbReference type="Pfam" id="PF05685">
    <property type="entry name" value="Uma2"/>
    <property type="match status" value="1"/>
</dbReference>